<name>A0A5B8R8Q9_9ZZZZ</name>
<dbReference type="InterPro" id="IPR005133">
    <property type="entry name" value="PhaG_MnhG_YufB"/>
</dbReference>
<reference evidence="2" key="1">
    <citation type="submission" date="2019-06" db="EMBL/GenBank/DDBJ databases">
        <authorList>
            <person name="Murdoch R.W."/>
            <person name="Fathepure B."/>
        </authorList>
    </citation>
    <scope>NUCLEOTIDE SEQUENCE</scope>
</reference>
<protein>
    <submittedName>
        <fullName evidence="2">Na(+)/H(+) antiporter subunit G</fullName>
    </submittedName>
</protein>
<dbReference type="EMBL" id="MN079082">
    <property type="protein sequence ID" value="QEA04328.1"/>
    <property type="molecule type" value="Genomic_DNA"/>
</dbReference>
<feature type="transmembrane region" description="Helical" evidence="1">
    <location>
        <begin position="6"/>
        <end position="28"/>
    </location>
</feature>
<keyword evidence="1" id="KW-1133">Transmembrane helix</keyword>
<dbReference type="NCBIfam" id="NF009316">
    <property type="entry name" value="PRK12674.1-5"/>
    <property type="match status" value="1"/>
</dbReference>
<proteinExistence type="predicted"/>
<dbReference type="GO" id="GO:0015385">
    <property type="term" value="F:sodium:proton antiporter activity"/>
    <property type="evidence" value="ECO:0007669"/>
    <property type="project" value="TreeGrafter"/>
</dbReference>
<dbReference type="PANTHER" id="PTHR34703">
    <property type="entry name" value="ANTIPORTER SUBUNIT MNHG2-RELATED"/>
    <property type="match status" value="1"/>
</dbReference>
<keyword evidence="1" id="KW-0472">Membrane</keyword>
<accession>A0A5B8R8Q9</accession>
<dbReference type="NCBIfam" id="TIGR01300">
    <property type="entry name" value="CPA3_mnhG_phaG"/>
    <property type="match status" value="1"/>
</dbReference>
<evidence type="ECO:0000313" key="2">
    <source>
        <dbReference type="EMBL" id="QEA04328.1"/>
    </source>
</evidence>
<feature type="transmembrane region" description="Helical" evidence="1">
    <location>
        <begin position="40"/>
        <end position="57"/>
    </location>
</feature>
<dbReference type="Pfam" id="PF03334">
    <property type="entry name" value="PhaG_MnhG_YufB"/>
    <property type="match status" value="1"/>
</dbReference>
<dbReference type="AlphaFoldDB" id="A0A5B8R8Q9"/>
<feature type="transmembrane region" description="Helical" evidence="1">
    <location>
        <begin position="69"/>
        <end position="90"/>
    </location>
</feature>
<sequence length="114" mass="12203">MSEAITAVFILIGAFFVLVGSLGMLRFPDFFTRLHGPTKATTLGLASLLAAFVAYAAGTESGVSVREFLITFFLFITAPVSAFMLGRSALRRRVDSVAPRPAAIDDDETEDDPA</sequence>
<evidence type="ECO:0000256" key="1">
    <source>
        <dbReference type="SAM" id="Phobius"/>
    </source>
</evidence>
<organism evidence="2">
    <name type="scientific">uncultured organism</name>
    <dbReference type="NCBI Taxonomy" id="155900"/>
    <lineage>
        <taxon>unclassified sequences</taxon>
        <taxon>environmental samples</taxon>
    </lineage>
</organism>
<keyword evidence="1" id="KW-0812">Transmembrane</keyword>
<dbReference type="PANTHER" id="PTHR34703:SF1">
    <property type="entry name" value="ANTIPORTER SUBUNIT MNHG2-RELATED"/>
    <property type="match status" value="1"/>
</dbReference>
<gene>
    <name evidence="2" type="primary">mrpG</name>
    <name evidence="2" type="ORF">KBTEX_00636</name>
</gene>